<dbReference type="SUPFAM" id="SSF53098">
    <property type="entry name" value="Ribonuclease H-like"/>
    <property type="match status" value="1"/>
</dbReference>
<keyword evidence="2" id="KW-1133">Transmembrane helix</keyword>
<dbReference type="InterPro" id="IPR050951">
    <property type="entry name" value="Retrovirus_Pol_polyprotein"/>
</dbReference>
<dbReference type="EMBL" id="LSMT01001099">
    <property type="protein sequence ID" value="PFX13011.1"/>
    <property type="molecule type" value="Genomic_DNA"/>
</dbReference>
<dbReference type="InterPro" id="IPR043502">
    <property type="entry name" value="DNA/RNA_pol_sf"/>
</dbReference>
<sequence>MHHDDQVDGDAQKPEIILYYNSAKSGVDNLDHLATMYTCRRKVNRWPVALFGNVVDVGAVAAFIIWMGNFPPWKISEGKRRRRLFLSELANQLVMPHIRRRALTPTLQAPIRNAMKMVGVDLPPPVQQAQALTSAGKRKRCHLCPRAIDKKVRLACDSSVRVNRLKKHTGSMKNLEDQKVNKEIQKTRIETVNVLVADGVVTWVEIQNAPPEVKHVKNTKRKVTLLVTAKPNQGSQELTRVIFMGILLSEKGIGQTEKRVRALQETMEPATVSENAPFHSAPEQKTAFKTLKQSMADAGILANFDKGAATKVIADSSPVGLGAVLVQNQNEAWVTICYASRSLTECERKYSQTEEEALAFFWECERYHAYIYGMKFDLVTDHRPLEVIYYPPEPLRSTTLPEGPLQDLAVDLLGPLPSGYSILVVVDCYSRYYEYAIMMSTVTEKVIENLEEIFSRHGLLLTIKSDNGPQFRSEEFREYCKQNGNVHMKTTPKWPQANGEMERKNASLMKRIAEVTCLLLRQISHLIHLNHRVQSASSIRISEEAIMQCTSNPSTGQTTS</sequence>
<feature type="transmembrane region" description="Helical" evidence="2">
    <location>
        <begin position="46"/>
        <end position="67"/>
    </location>
</feature>
<keyword evidence="5" id="KW-1185">Reference proteome</keyword>
<accession>A0A2B4R5U2</accession>
<dbReference type="InterPro" id="IPR036397">
    <property type="entry name" value="RNaseH_sf"/>
</dbReference>
<dbReference type="InterPro" id="IPR012337">
    <property type="entry name" value="RNaseH-like_sf"/>
</dbReference>
<dbReference type="GO" id="GO:0015074">
    <property type="term" value="P:DNA integration"/>
    <property type="evidence" value="ECO:0007669"/>
    <property type="project" value="InterPro"/>
</dbReference>
<dbReference type="InterPro" id="IPR001584">
    <property type="entry name" value="Integrase_cat-core"/>
</dbReference>
<dbReference type="PANTHER" id="PTHR37984">
    <property type="entry name" value="PROTEIN CBG26694"/>
    <property type="match status" value="1"/>
</dbReference>
<dbReference type="PANTHER" id="PTHR37984:SF11">
    <property type="entry name" value="INTEGRASE CATALYTIC DOMAIN-CONTAINING PROTEIN"/>
    <property type="match status" value="1"/>
</dbReference>
<dbReference type="SUPFAM" id="SSF56672">
    <property type="entry name" value="DNA/RNA polymerases"/>
    <property type="match status" value="1"/>
</dbReference>
<keyword evidence="1" id="KW-0175">Coiled coil</keyword>
<dbReference type="FunFam" id="3.10.20.370:FF:000001">
    <property type="entry name" value="Retrovirus-related Pol polyprotein from transposon 17.6-like protein"/>
    <property type="match status" value="1"/>
</dbReference>
<proteinExistence type="predicted"/>
<dbReference type="Gene3D" id="3.30.420.10">
    <property type="entry name" value="Ribonuclease H-like superfamily/Ribonuclease H"/>
    <property type="match status" value="1"/>
</dbReference>
<evidence type="ECO:0000313" key="5">
    <source>
        <dbReference type="Proteomes" id="UP000225706"/>
    </source>
</evidence>
<protein>
    <submittedName>
        <fullName evidence="4">Uncharacterized protein K02A2.6</fullName>
    </submittedName>
</protein>
<name>A0A2B4R5U2_STYPI</name>
<feature type="domain" description="Integrase catalytic" evidence="3">
    <location>
        <begin position="400"/>
        <end position="560"/>
    </location>
</feature>
<dbReference type="Pfam" id="PF17919">
    <property type="entry name" value="RT_RNaseH_2"/>
    <property type="match status" value="1"/>
</dbReference>
<gene>
    <name evidence="4" type="primary">K02A2.6</name>
    <name evidence="4" type="ORF">AWC38_SpisGene22949</name>
</gene>
<comment type="caution">
    <text evidence="4">The sequence shown here is derived from an EMBL/GenBank/DDBJ whole genome shotgun (WGS) entry which is preliminary data.</text>
</comment>
<dbReference type="AlphaFoldDB" id="A0A2B4R5U2"/>
<keyword evidence="2" id="KW-0812">Transmembrane</keyword>
<organism evidence="4 5">
    <name type="scientific">Stylophora pistillata</name>
    <name type="common">Smooth cauliflower coral</name>
    <dbReference type="NCBI Taxonomy" id="50429"/>
    <lineage>
        <taxon>Eukaryota</taxon>
        <taxon>Metazoa</taxon>
        <taxon>Cnidaria</taxon>
        <taxon>Anthozoa</taxon>
        <taxon>Hexacorallia</taxon>
        <taxon>Scleractinia</taxon>
        <taxon>Astrocoeniina</taxon>
        <taxon>Pocilloporidae</taxon>
        <taxon>Stylophora</taxon>
    </lineage>
</organism>
<dbReference type="OrthoDB" id="5986539at2759"/>
<dbReference type="Pfam" id="PF00665">
    <property type="entry name" value="rve"/>
    <property type="match status" value="1"/>
</dbReference>
<evidence type="ECO:0000256" key="1">
    <source>
        <dbReference type="SAM" id="Coils"/>
    </source>
</evidence>
<evidence type="ECO:0000256" key="2">
    <source>
        <dbReference type="SAM" id="Phobius"/>
    </source>
</evidence>
<keyword evidence="2" id="KW-0472">Membrane</keyword>
<evidence type="ECO:0000259" key="3">
    <source>
        <dbReference type="PROSITE" id="PS50994"/>
    </source>
</evidence>
<dbReference type="GO" id="GO:0003676">
    <property type="term" value="F:nucleic acid binding"/>
    <property type="evidence" value="ECO:0007669"/>
    <property type="project" value="InterPro"/>
</dbReference>
<feature type="coiled-coil region" evidence="1">
    <location>
        <begin position="165"/>
        <end position="192"/>
    </location>
</feature>
<dbReference type="Proteomes" id="UP000225706">
    <property type="component" value="Unassembled WGS sequence"/>
</dbReference>
<dbReference type="InterPro" id="IPR041577">
    <property type="entry name" value="RT_RNaseH_2"/>
</dbReference>
<dbReference type="PROSITE" id="PS50994">
    <property type="entry name" value="INTEGRASE"/>
    <property type="match status" value="1"/>
</dbReference>
<evidence type="ECO:0000313" key="4">
    <source>
        <dbReference type="EMBL" id="PFX13011.1"/>
    </source>
</evidence>
<reference evidence="5" key="1">
    <citation type="journal article" date="2017" name="bioRxiv">
        <title>Comparative analysis of the genomes of Stylophora pistillata and Acropora digitifera provides evidence for extensive differences between species of corals.</title>
        <authorList>
            <person name="Voolstra C.R."/>
            <person name="Li Y."/>
            <person name="Liew Y.J."/>
            <person name="Baumgarten S."/>
            <person name="Zoccola D."/>
            <person name="Flot J.-F."/>
            <person name="Tambutte S."/>
            <person name="Allemand D."/>
            <person name="Aranda M."/>
        </authorList>
    </citation>
    <scope>NUCLEOTIDE SEQUENCE [LARGE SCALE GENOMIC DNA]</scope>
</reference>